<dbReference type="EMBL" id="BMAO01027085">
    <property type="protein sequence ID" value="GFR14435.1"/>
    <property type="molecule type" value="Genomic_DNA"/>
</dbReference>
<name>A0A8X6H3G3_TRICU</name>
<gene>
    <name evidence="2" type="ORF">TNCT_448941</name>
</gene>
<comment type="caution">
    <text evidence="2">The sequence shown here is derived from an EMBL/GenBank/DDBJ whole genome shotgun (WGS) entry which is preliminary data.</text>
</comment>
<keyword evidence="3" id="KW-1185">Reference proteome</keyword>
<dbReference type="Proteomes" id="UP000887116">
    <property type="component" value="Unassembled WGS sequence"/>
</dbReference>
<feature type="region of interest" description="Disordered" evidence="1">
    <location>
        <begin position="1"/>
        <end position="23"/>
    </location>
</feature>
<evidence type="ECO:0000256" key="1">
    <source>
        <dbReference type="SAM" id="MobiDB-lite"/>
    </source>
</evidence>
<evidence type="ECO:0000313" key="2">
    <source>
        <dbReference type="EMBL" id="GFR14435.1"/>
    </source>
</evidence>
<dbReference type="AlphaFoldDB" id="A0A8X6H3G3"/>
<reference evidence="2" key="1">
    <citation type="submission" date="2020-07" db="EMBL/GenBank/DDBJ databases">
        <title>Multicomponent nature underlies the extraordinary mechanical properties of spider dragline silk.</title>
        <authorList>
            <person name="Kono N."/>
            <person name="Nakamura H."/>
            <person name="Mori M."/>
            <person name="Yoshida Y."/>
            <person name="Ohtoshi R."/>
            <person name="Malay A.D."/>
            <person name="Moran D.A.P."/>
            <person name="Tomita M."/>
            <person name="Numata K."/>
            <person name="Arakawa K."/>
        </authorList>
    </citation>
    <scope>NUCLEOTIDE SEQUENCE</scope>
</reference>
<organism evidence="2 3">
    <name type="scientific">Trichonephila clavata</name>
    <name type="common">Joro spider</name>
    <name type="synonym">Nephila clavata</name>
    <dbReference type="NCBI Taxonomy" id="2740835"/>
    <lineage>
        <taxon>Eukaryota</taxon>
        <taxon>Metazoa</taxon>
        <taxon>Ecdysozoa</taxon>
        <taxon>Arthropoda</taxon>
        <taxon>Chelicerata</taxon>
        <taxon>Arachnida</taxon>
        <taxon>Araneae</taxon>
        <taxon>Araneomorphae</taxon>
        <taxon>Entelegynae</taxon>
        <taxon>Araneoidea</taxon>
        <taxon>Nephilidae</taxon>
        <taxon>Trichonephila</taxon>
    </lineage>
</organism>
<dbReference type="OrthoDB" id="10056540at2759"/>
<protein>
    <submittedName>
        <fullName evidence="2">Uncharacterized protein</fullName>
    </submittedName>
</protein>
<proteinExistence type="predicted"/>
<sequence>MADKLSAANHDAKEYGTFSNAQETCVENNEKQQVLESYLYRG</sequence>
<accession>A0A8X6H3G3</accession>
<evidence type="ECO:0000313" key="3">
    <source>
        <dbReference type="Proteomes" id="UP000887116"/>
    </source>
</evidence>
<feature type="non-terminal residue" evidence="2">
    <location>
        <position position="42"/>
    </location>
</feature>